<sequence length="55" mass="5852">MRPFYALGLVLSVLVVGGIATDNCLGACLTTKPSMCGVFQLVPKQSGKCWDCCKK</sequence>
<gene>
    <name evidence="2" type="ORF">BDQ12DRAFT_683228</name>
</gene>
<proteinExistence type="predicted"/>
<feature type="signal peptide" evidence="1">
    <location>
        <begin position="1"/>
        <end position="20"/>
    </location>
</feature>
<accession>A0A5C3LZU6</accession>
<dbReference type="Proteomes" id="UP000308652">
    <property type="component" value="Unassembled WGS sequence"/>
</dbReference>
<name>A0A5C3LZU6_9AGAR</name>
<organism evidence="2 3">
    <name type="scientific">Crucibulum laeve</name>
    <dbReference type="NCBI Taxonomy" id="68775"/>
    <lineage>
        <taxon>Eukaryota</taxon>
        <taxon>Fungi</taxon>
        <taxon>Dikarya</taxon>
        <taxon>Basidiomycota</taxon>
        <taxon>Agaricomycotina</taxon>
        <taxon>Agaricomycetes</taxon>
        <taxon>Agaricomycetidae</taxon>
        <taxon>Agaricales</taxon>
        <taxon>Agaricineae</taxon>
        <taxon>Nidulariaceae</taxon>
        <taxon>Crucibulum</taxon>
    </lineage>
</organism>
<evidence type="ECO:0000256" key="1">
    <source>
        <dbReference type="SAM" id="SignalP"/>
    </source>
</evidence>
<keyword evidence="1" id="KW-0732">Signal</keyword>
<protein>
    <submittedName>
        <fullName evidence="2">Uncharacterized protein</fullName>
    </submittedName>
</protein>
<dbReference type="EMBL" id="ML213602">
    <property type="protein sequence ID" value="TFK38719.1"/>
    <property type="molecule type" value="Genomic_DNA"/>
</dbReference>
<evidence type="ECO:0000313" key="3">
    <source>
        <dbReference type="Proteomes" id="UP000308652"/>
    </source>
</evidence>
<evidence type="ECO:0000313" key="2">
    <source>
        <dbReference type="EMBL" id="TFK38719.1"/>
    </source>
</evidence>
<keyword evidence="3" id="KW-1185">Reference proteome</keyword>
<reference evidence="2 3" key="1">
    <citation type="journal article" date="2019" name="Nat. Ecol. Evol.">
        <title>Megaphylogeny resolves global patterns of mushroom evolution.</title>
        <authorList>
            <person name="Varga T."/>
            <person name="Krizsan K."/>
            <person name="Foldi C."/>
            <person name="Dima B."/>
            <person name="Sanchez-Garcia M."/>
            <person name="Sanchez-Ramirez S."/>
            <person name="Szollosi G.J."/>
            <person name="Szarkandi J.G."/>
            <person name="Papp V."/>
            <person name="Albert L."/>
            <person name="Andreopoulos W."/>
            <person name="Angelini C."/>
            <person name="Antonin V."/>
            <person name="Barry K.W."/>
            <person name="Bougher N.L."/>
            <person name="Buchanan P."/>
            <person name="Buyck B."/>
            <person name="Bense V."/>
            <person name="Catcheside P."/>
            <person name="Chovatia M."/>
            <person name="Cooper J."/>
            <person name="Damon W."/>
            <person name="Desjardin D."/>
            <person name="Finy P."/>
            <person name="Geml J."/>
            <person name="Haridas S."/>
            <person name="Hughes K."/>
            <person name="Justo A."/>
            <person name="Karasinski D."/>
            <person name="Kautmanova I."/>
            <person name="Kiss B."/>
            <person name="Kocsube S."/>
            <person name="Kotiranta H."/>
            <person name="LaButti K.M."/>
            <person name="Lechner B.E."/>
            <person name="Liimatainen K."/>
            <person name="Lipzen A."/>
            <person name="Lukacs Z."/>
            <person name="Mihaltcheva S."/>
            <person name="Morgado L.N."/>
            <person name="Niskanen T."/>
            <person name="Noordeloos M.E."/>
            <person name="Ohm R.A."/>
            <person name="Ortiz-Santana B."/>
            <person name="Ovrebo C."/>
            <person name="Racz N."/>
            <person name="Riley R."/>
            <person name="Savchenko A."/>
            <person name="Shiryaev A."/>
            <person name="Soop K."/>
            <person name="Spirin V."/>
            <person name="Szebenyi C."/>
            <person name="Tomsovsky M."/>
            <person name="Tulloss R.E."/>
            <person name="Uehling J."/>
            <person name="Grigoriev I.V."/>
            <person name="Vagvolgyi C."/>
            <person name="Papp T."/>
            <person name="Martin F.M."/>
            <person name="Miettinen O."/>
            <person name="Hibbett D.S."/>
            <person name="Nagy L.G."/>
        </authorList>
    </citation>
    <scope>NUCLEOTIDE SEQUENCE [LARGE SCALE GENOMIC DNA]</scope>
    <source>
        <strain evidence="2 3">CBS 166.37</strain>
    </source>
</reference>
<dbReference type="AlphaFoldDB" id="A0A5C3LZU6"/>
<feature type="chain" id="PRO_5023108222" evidence="1">
    <location>
        <begin position="21"/>
        <end position="55"/>
    </location>
</feature>